<evidence type="ECO:0000313" key="2">
    <source>
        <dbReference type="EMBL" id="QLY40740.1"/>
    </source>
</evidence>
<dbReference type="InterPro" id="IPR007492">
    <property type="entry name" value="LytTR_DNA-bd_dom"/>
</dbReference>
<dbReference type="SMART" id="SM00850">
    <property type="entry name" value="LytTR"/>
    <property type="match status" value="1"/>
</dbReference>
<dbReference type="EMBL" id="CP051151">
    <property type="protein sequence ID" value="QLY40740.1"/>
    <property type="molecule type" value="Genomic_DNA"/>
</dbReference>
<accession>A0A7L6N399</accession>
<keyword evidence="3" id="KW-1185">Reference proteome</keyword>
<dbReference type="KEGG" id="tbk:HF295_07700"/>
<dbReference type="GO" id="GO:0003677">
    <property type="term" value="F:DNA binding"/>
    <property type="evidence" value="ECO:0007669"/>
    <property type="project" value="InterPro"/>
</dbReference>
<reference evidence="2 3" key="1">
    <citation type="submission" date="2020-04" db="EMBL/GenBank/DDBJ databases">
        <authorList>
            <person name="Zheng R.K."/>
            <person name="Sun C.M."/>
        </authorList>
    </citation>
    <scope>NUCLEOTIDE SEQUENCE [LARGE SCALE GENOMIC DNA]</scope>
    <source>
        <strain evidence="3">zrk29</strain>
    </source>
</reference>
<dbReference type="PROSITE" id="PS50930">
    <property type="entry name" value="HTH_LYTTR"/>
    <property type="match status" value="1"/>
</dbReference>
<sequence length="112" mass="13559">MITYKIDKETYTLNHEDAIYFYSYDDDTFCRMSDKTVQVNNRLYEIEDELMNHGFIRISKWNVVNFNLIHSAFRIFNSRMSIKMINGDKLYVNRTYIKKFILYLKEKGEING</sequence>
<feature type="domain" description="HTH LytTR-type" evidence="1">
    <location>
        <begin position="2"/>
        <end position="110"/>
    </location>
</feature>
<organism evidence="2 3">
    <name type="scientific">Hujiaoplasma nucleasis</name>
    <dbReference type="NCBI Taxonomy" id="2725268"/>
    <lineage>
        <taxon>Bacteria</taxon>
        <taxon>Bacillati</taxon>
        <taxon>Mycoplasmatota</taxon>
        <taxon>Mollicutes</taxon>
        <taxon>Candidatus Izemoplasmatales</taxon>
        <taxon>Hujiaoplasmataceae</taxon>
        <taxon>Hujiaoplasma</taxon>
    </lineage>
</organism>
<dbReference type="Pfam" id="PF04397">
    <property type="entry name" value="LytTR"/>
    <property type="match status" value="1"/>
</dbReference>
<dbReference type="AlphaFoldDB" id="A0A7L6N399"/>
<gene>
    <name evidence="2" type="ORF">HF295_07700</name>
</gene>
<dbReference type="Proteomes" id="UP000512167">
    <property type="component" value="Chromosome"/>
</dbReference>
<proteinExistence type="predicted"/>
<name>A0A7L6N399_9MOLU</name>
<evidence type="ECO:0000259" key="1">
    <source>
        <dbReference type="PROSITE" id="PS50930"/>
    </source>
</evidence>
<protein>
    <submittedName>
        <fullName evidence="2">LytTR family transcriptional regulator</fullName>
    </submittedName>
</protein>
<dbReference type="Gene3D" id="2.40.50.1020">
    <property type="entry name" value="LytTr DNA-binding domain"/>
    <property type="match status" value="1"/>
</dbReference>
<evidence type="ECO:0000313" key="3">
    <source>
        <dbReference type="Proteomes" id="UP000512167"/>
    </source>
</evidence>
<dbReference type="RefSeq" id="WP_312031588.1">
    <property type="nucleotide sequence ID" value="NZ_CP051151.1"/>
</dbReference>